<dbReference type="Proteomes" id="UP000236000">
    <property type="component" value="Unassembled WGS sequence"/>
</dbReference>
<gene>
    <name evidence="1" type="ORF">CXU22_09755</name>
</gene>
<evidence type="ECO:0000313" key="2">
    <source>
        <dbReference type="Proteomes" id="UP000236000"/>
    </source>
</evidence>
<reference evidence="1 2" key="1">
    <citation type="journal article" date="2017" name="BMC Genomics">
        <title>Genome sequencing of 39 Akkermansia muciniphila isolates reveals its population structure, genomic and functional diverisity, and global distribution in mammalian gut microbiotas.</title>
        <authorList>
            <person name="Guo X."/>
            <person name="Li S."/>
            <person name="Zhang J."/>
            <person name="Wu F."/>
            <person name="Li X."/>
            <person name="Wu D."/>
            <person name="Zhang M."/>
            <person name="Ou Z."/>
            <person name="Jie Z."/>
            <person name="Yan Q."/>
            <person name="Li P."/>
            <person name="Yi J."/>
            <person name="Peng Y."/>
        </authorList>
    </citation>
    <scope>NUCLEOTIDE SEQUENCE [LARGE SCALE GENOMIC DNA]</scope>
    <source>
        <strain evidence="1 2">GP24</strain>
    </source>
</reference>
<protein>
    <recommendedName>
        <fullName evidence="3">Glycosyltransferase</fullName>
    </recommendedName>
</protein>
<dbReference type="Gene3D" id="3.40.50.2000">
    <property type="entry name" value="Glycogen Phosphorylase B"/>
    <property type="match status" value="1"/>
</dbReference>
<accession>A0A2N8HAP3</accession>
<organism evidence="1 2">
    <name type="scientific">Akkermansia muciniphila</name>
    <dbReference type="NCBI Taxonomy" id="239935"/>
    <lineage>
        <taxon>Bacteria</taxon>
        <taxon>Pseudomonadati</taxon>
        <taxon>Verrucomicrobiota</taxon>
        <taxon>Verrucomicrobiia</taxon>
        <taxon>Verrucomicrobiales</taxon>
        <taxon>Akkermansiaceae</taxon>
        <taxon>Akkermansia</taxon>
    </lineage>
</organism>
<name>A0A2N8HAP3_9BACT</name>
<dbReference type="SUPFAM" id="SSF53756">
    <property type="entry name" value="UDP-Glycosyltransferase/glycogen phosphorylase"/>
    <property type="match status" value="1"/>
</dbReference>
<evidence type="ECO:0008006" key="3">
    <source>
        <dbReference type="Google" id="ProtNLM"/>
    </source>
</evidence>
<dbReference type="AlphaFoldDB" id="A0A2N8HAP3"/>
<proteinExistence type="predicted"/>
<evidence type="ECO:0000313" key="1">
    <source>
        <dbReference type="EMBL" id="PNC16930.1"/>
    </source>
</evidence>
<sequence length="386" mass="43794">MWIPFRSLRKKLRTFLKDYVSDYDKDARRSEKAWRRHEIAERTVLVVEPNDCHGEVIPGFCSLLLSMGYRVDVLMHHSLGSQFPLCRSGKEGIRVFTIMKTLWPCLSREEILNRYEAIIFTSSLFYTRPGMPSALDVTGLRSRRNLLIVEHELNDIERLKEEAFEQEGRLLTLGAFRQGTMVNPHSFGQVSITIRNPKPEFITVGALSAERKNHSLLLEALTDLYNAGFKDFSVTIVGEGETGEIPEHLRPFLNITGKLDFPSMFAVMERADYFLPLLDPANPAHERYISTGVTGSAQLIYGFAKIPLIHEKFASFYRFDAQNALLYDKEGLSNAMCRAIKQTSAEYAAMQQNLLNLGRQMDGQSRANLERALDGCRTSQGPTSKS</sequence>
<dbReference type="EMBL" id="PJKA01000013">
    <property type="protein sequence ID" value="PNC16930.1"/>
    <property type="molecule type" value="Genomic_DNA"/>
</dbReference>
<comment type="caution">
    <text evidence="1">The sequence shown here is derived from an EMBL/GenBank/DDBJ whole genome shotgun (WGS) entry which is preliminary data.</text>
</comment>